<sequence>MNITFIIILVATIAISYHGFNNPTFFNRYKFNVGAVQKGDYVRLLSSGFLHADWQHLIFNMVSLYFFQDVIIGSMGNLLFLLIYFGSMLLGSIFSLRIYKHQPYYSAIGASGAVSGIIFAAIALYPTALSVNFLPGWLFGALYFGYSVFMMFNPQQGDNLGHAAHLGGALFGLIVVVVYAPEVVIHHAFYLGVMALPLGYMGVRLLKK</sequence>
<protein>
    <submittedName>
        <fullName evidence="9">Rhomboid family intramembrane serine protease</fullName>
    </submittedName>
</protein>
<dbReference type="Pfam" id="PF01694">
    <property type="entry name" value="Rhomboid"/>
    <property type="match status" value="1"/>
</dbReference>
<feature type="transmembrane region" description="Helical" evidence="7">
    <location>
        <begin position="104"/>
        <end position="128"/>
    </location>
</feature>
<reference evidence="10" key="1">
    <citation type="submission" date="2017-06" db="EMBL/GenBank/DDBJ databases">
        <title>Complete genome sequence of Capnocytophaga sp. KCOM 1579 (=ChDC OS43) isolated from a human refractory periapical abscess lesion.</title>
        <authorList>
            <person name="Kook J.-K."/>
            <person name="Park S.-N."/>
            <person name="Lim Y.K."/>
            <person name="Roh H."/>
        </authorList>
    </citation>
    <scope>NUCLEOTIDE SEQUENCE [LARGE SCALE GENOMIC DNA]</scope>
    <source>
        <strain evidence="10">ChDC OS43</strain>
    </source>
</reference>
<evidence type="ECO:0000256" key="6">
    <source>
        <dbReference type="ARBA" id="ARBA00023136"/>
    </source>
</evidence>
<accession>A0A1Z4BRB0</accession>
<keyword evidence="9" id="KW-0645">Protease</keyword>
<comment type="similarity">
    <text evidence="2">Belongs to the peptidase S54 family.</text>
</comment>
<dbReference type="InterPro" id="IPR050925">
    <property type="entry name" value="Rhomboid_protease_S54"/>
</dbReference>
<evidence type="ECO:0000313" key="9">
    <source>
        <dbReference type="EMBL" id="ASF43798.1"/>
    </source>
</evidence>
<evidence type="ECO:0000256" key="2">
    <source>
        <dbReference type="ARBA" id="ARBA00009045"/>
    </source>
</evidence>
<evidence type="ECO:0000256" key="5">
    <source>
        <dbReference type="ARBA" id="ARBA00022989"/>
    </source>
</evidence>
<organism evidence="9 10">
    <name type="scientific">Capnocytophaga endodontalis</name>
    <dbReference type="NCBI Taxonomy" id="2708117"/>
    <lineage>
        <taxon>Bacteria</taxon>
        <taxon>Pseudomonadati</taxon>
        <taxon>Bacteroidota</taxon>
        <taxon>Flavobacteriia</taxon>
        <taxon>Flavobacteriales</taxon>
        <taxon>Flavobacteriaceae</taxon>
        <taxon>Capnocytophaga</taxon>
    </lineage>
</organism>
<evidence type="ECO:0000256" key="1">
    <source>
        <dbReference type="ARBA" id="ARBA00004141"/>
    </source>
</evidence>
<keyword evidence="5 7" id="KW-1133">Transmembrane helix</keyword>
<feature type="transmembrane region" description="Helical" evidence="7">
    <location>
        <begin position="187"/>
        <end position="206"/>
    </location>
</feature>
<dbReference type="PANTHER" id="PTHR43731">
    <property type="entry name" value="RHOMBOID PROTEASE"/>
    <property type="match status" value="1"/>
</dbReference>
<dbReference type="Gene3D" id="1.20.1540.10">
    <property type="entry name" value="Rhomboid-like"/>
    <property type="match status" value="1"/>
</dbReference>
<feature type="transmembrane region" description="Helical" evidence="7">
    <location>
        <begin position="164"/>
        <end position="181"/>
    </location>
</feature>
<evidence type="ECO:0000313" key="10">
    <source>
        <dbReference type="Proteomes" id="UP000197007"/>
    </source>
</evidence>
<gene>
    <name evidence="9" type="ORF">CBG49_12325</name>
</gene>
<name>A0A1Z4BRB0_9FLAO</name>
<feature type="transmembrane region" description="Helical" evidence="7">
    <location>
        <begin position="134"/>
        <end position="152"/>
    </location>
</feature>
<dbReference type="RefSeq" id="WP_088594698.1">
    <property type="nucleotide sequence ID" value="NZ_CP022022.1"/>
</dbReference>
<evidence type="ECO:0000256" key="7">
    <source>
        <dbReference type="SAM" id="Phobius"/>
    </source>
</evidence>
<evidence type="ECO:0000256" key="3">
    <source>
        <dbReference type="ARBA" id="ARBA00022692"/>
    </source>
</evidence>
<comment type="subcellular location">
    <subcellularLocation>
        <location evidence="1">Membrane</location>
        <topology evidence="1">Multi-pass membrane protein</topology>
    </subcellularLocation>
</comment>
<proteinExistence type="inferred from homology"/>
<dbReference type="KEGG" id="capn:CBG49_12325"/>
<evidence type="ECO:0000259" key="8">
    <source>
        <dbReference type="Pfam" id="PF01694"/>
    </source>
</evidence>
<dbReference type="Proteomes" id="UP000197007">
    <property type="component" value="Chromosome"/>
</dbReference>
<evidence type="ECO:0000256" key="4">
    <source>
        <dbReference type="ARBA" id="ARBA00022801"/>
    </source>
</evidence>
<dbReference type="InterPro" id="IPR022764">
    <property type="entry name" value="Peptidase_S54_rhomboid_dom"/>
</dbReference>
<dbReference type="InterPro" id="IPR035952">
    <property type="entry name" value="Rhomboid-like_sf"/>
</dbReference>
<dbReference type="SUPFAM" id="SSF144091">
    <property type="entry name" value="Rhomboid-like"/>
    <property type="match status" value="1"/>
</dbReference>
<feature type="transmembrane region" description="Helical" evidence="7">
    <location>
        <begin position="70"/>
        <end position="92"/>
    </location>
</feature>
<dbReference type="PANTHER" id="PTHR43731:SF14">
    <property type="entry name" value="PRESENILIN-ASSOCIATED RHOMBOID-LIKE PROTEIN, MITOCHONDRIAL"/>
    <property type="match status" value="1"/>
</dbReference>
<feature type="domain" description="Peptidase S54 rhomboid" evidence="8">
    <location>
        <begin position="39"/>
        <end position="179"/>
    </location>
</feature>
<keyword evidence="3 7" id="KW-0812">Transmembrane</keyword>
<keyword evidence="6 7" id="KW-0472">Membrane</keyword>
<dbReference type="EMBL" id="CP022022">
    <property type="protein sequence ID" value="ASF43798.1"/>
    <property type="molecule type" value="Genomic_DNA"/>
</dbReference>
<dbReference type="GO" id="GO:0006508">
    <property type="term" value="P:proteolysis"/>
    <property type="evidence" value="ECO:0007669"/>
    <property type="project" value="UniProtKB-KW"/>
</dbReference>
<keyword evidence="10" id="KW-1185">Reference proteome</keyword>
<keyword evidence="4" id="KW-0378">Hydrolase</keyword>
<dbReference type="AlphaFoldDB" id="A0A1Z4BRB0"/>
<dbReference type="GO" id="GO:0016020">
    <property type="term" value="C:membrane"/>
    <property type="evidence" value="ECO:0007669"/>
    <property type="project" value="UniProtKB-SubCell"/>
</dbReference>
<dbReference type="GO" id="GO:0004252">
    <property type="term" value="F:serine-type endopeptidase activity"/>
    <property type="evidence" value="ECO:0007669"/>
    <property type="project" value="InterPro"/>
</dbReference>